<sequence>MPKKVKRIDELAEGLGLDKESLAEVRGKISERSLSGLLAALRVHAGLTQKELAARMGRTQSAVSKLETAENDDFRLGDVREYASVLGLNVTIDLSAPRTLAQEIRLQQERFVMLIDRLRECERDDSSISAALDKFKNDMSSRILDLFLKMTPAASGTPAE</sequence>
<dbReference type="PROSITE" id="PS50943">
    <property type="entry name" value="HTH_CROC1"/>
    <property type="match status" value="1"/>
</dbReference>
<dbReference type="Pfam" id="PF13560">
    <property type="entry name" value="HTH_31"/>
    <property type="match status" value="1"/>
</dbReference>
<accession>A0A1M6USN5</accession>
<dbReference type="EMBL" id="FRAW01000015">
    <property type="protein sequence ID" value="SHK72225.1"/>
    <property type="molecule type" value="Genomic_DNA"/>
</dbReference>
<name>A0A1M6USN5_9BACT</name>
<dbReference type="Proteomes" id="UP000184275">
    <property type="component" value="Unassembled WGS sequence"/>
</dbReference>
<protein>
    <submittedName>
        <fullName evidence="2">Helix-turn-helix domain-containing protein</fullName>
    </submittedName>
</protein>
<gene>
    <name evidence="2" type="ORF">SAMN05720469_11544</name>
</gene>
<dbReference type="SMART" id="SM00530">
    <property type="entry name" value="HTH_XRE"/>
    <property type="match status" value="1"/>
</dbReference>
<dbReference type="Gene3D" id="1.10.260.40">
    <property type="entry name" value="lambda repressor-like DNA-binding domains"/>
    <property type="match status" value="1"/>
</dbReference>
<reference evidence="3" key="1">
    <citation type="submission" date="2016-11" db="EMBL/GenBank/DDBJ databases">
        <authorList>
            <person name="Varghese N."/>
            <person name="Submissions S."/>
        </authorList>
    </citation>
    <scope>NUCLEOTIDE SEQUENCE [LARGE SCALE GENOMIC DNA]</scope>
    <source>
        <strain evidence="3">UWOS</strain>
    </source>
</reference>
<keyword evidence="3" id="KW-1185">Reference proteome</keyword>
<organism evidence="2 3">
    <name type="scientific">Fibrobacter intestinalis</name>
    <dbReference type="NCBI Taxonomy" id="28122"/>
    <lineage>
        <taxon>Bacteria</taxon>
        <taxon>Pseudomonadati</taxon>
        <taxon>Fibrobacterota</taxon>
        <taxon>Fibrobacteria</taxon>
        <taxon>Fibrobacterales</taxon>
        <taxon>Fibrobacteraceae</taxon>
        <taxon>Fibrobacter</taxon>
    </lineage>
</organism>
<proteinExistence type="predicted"/>
<dbReference type="SUPFAM" id="SSF47413">
    <property type="entry name" value="lambda repressor-like DNA-binding domains"/>
    <property type="match status" value="1"/>
</dbReference>
<evidence type="ECO:0000313" key="2">
    <source>
        <dbReference type="EMBL" id="SHK72225.1"/>
    </source>
</evidence>
<dbReference type="AlphaFoldDB" id="A0A1M6USN5"/>
<evidence type="ECO:0000313" key="3">
    <source>
        <dbReference type="Proteomes" id="UP000184275"/>
    </source>
</evidence>
<dbReference type="InterPro" id="IPR001387">
    <property type="entry name" value="Cro/C1-type_HTH"/>
</dbReference>
<dbReference type="CDD" id="cd00093">
    <property type="entry name" value="HTH_XRE"/>
    <property type="match status" value="1"/>
</dbReference>
<dbReference type="RefSeq" id="WP_073304410.1">
    <property type="nucleotide sequence ID" value="NZ_FRAW01000015.1"/>
</dbReference>
<dbReference type="GO" id="GO:0003677">
    <property type="term" value="F:DNA binding"/>
    <property type="evidence" value="ECO:0007669"/>
    <property type="project" value="InterPro"/>
</dbReference>
<dbReference type="InterPro" id="IPR010982">
    <property type="entry name" value="Lambda_DNA-bd_dom_sf"/>
</dbReference>
<feature type="domain" description="HTH cro/C1-type" evidence="1">
    <location>
        <begin position="38"/>
        <end position="94"/>
    </location>
</feature>
<evidence type="ECO:0000259" key="1">
    <source>
        <dbReference type="PROSITE" id="PS50943"/>
    </source>
</evidence>